<dbReference type="PANTHER" id="PTHR47332:SF4">
    <property type="entry name" value="SET DOMAIN-CONTAINING PROTEIN 5"/>
    <property type="match status" value="1"/>
</dbReference>
<evidence type="ECO:0000313" key="2">
    <source>
        <dbReference type="EMBL" id="KAF2666884.1"/>
    </source>
</evidence>
<gene>
    <name evidence="2" type="ORF">BT63DRAFT_457842</name>
</gene>
<dbReference type="SUPFAM" id="SSF82199">
    <property type="entry name" value="SET domain"/>
    <property type="match status" value="1"/>
</dbReference>
<proteinExistence type="predicted"/>
<reference evidence="2" key="1">
    <citation type="journal article" date="2020" name="Stud. Mycol.">
        <title>101 Dothideomycetes genomes: a test case for predicting lifestyles and emergence of pathogens.</title>
        <authorList>
            <person name="Haridas S."/>
            <person name="Albert R."/>
            <person name="Binder M."/>
            <person name="Bloem J."/>
            <person name="Labutti K."/>
            <person name="Salamov A."/>
            <person name="Andreopoulos B."/>
            <person name="Baker S."/>
            <person name="Barry K."/>
            <person name="Bills G."/>
            <person name="Bluhm B."/>
            <person name="Cannon C."/>
            <person name="Castanera R."/>
            <person name="Culley D."/>
            <person name="Daum C."/>
            <person name="Ezra D."/>
            <person name="Gonzalez J."/>
            <person name="Henrissat B."/>
            <person name="Kuo A."/>
            <person name="Liang C."/>
            <person name="Lipzen A."/>
            <person name="Lutzoni F."/>
            <person name="Magnuson J."/>
            <person name="Mondo S."/>
            <person name="Nolan M."/>
            <person name="Ohm R."/>
            <person name="Pangilinan J."/>
            <person name="Park H.-J."/>
            <person name="Ramirez L."/>
            <person name="Alfaro M."/>
            <person name="Sun H."/>
            <person name="Tritt A."/>
            <person name="Yoshinaga Y."/>
            <person name="Zwiers L.-H."/>
            <person name="Turgeon B."/>
            <person name="Goodwin S."/>
            <person name="Spatafora J."/>
            <person name="Crous P."/>
            <person name="Grigoriev I."/>
        </authorList>
    </citation>
    <scope>NUCLEOTIDE SEQUENCE</scope>
    <source>
        <strain evidence="2">CBS 115976</strain>
    </source>
</reference>
<accession>A0A6A6U7E5</accession>
<keyword evidence="3" id="KW-1185">Reference proteome</keyword>
<evidence type="ECO:0000313" key="3">
    <source>
        <dbReference type="Proteomes" id="UP000799302"/>
    </source>
</evidence>
<dbReference type="EMBL" id="MU004238">
    <property type="protein sequence ID" value="KAF2666884.1"/>
    <property type="molecule type" value="Genomic_DNA"/>
</dbReference>
<dbReference type="Gene3D" id="2.170.270.10">
    <property type="entry name" value="SET domain"/>
    <property type="match status" value="1"/>
</dbReference>
<evidence type="ECO:0000259" key="1">
    <source>
        <dbReference type="PROSITE" id="PS50280"/>
    </source>
</evidence>
<dbReference type="InterPro" id="IPR001214">
    <property type="entry name" value="SET_dom"/>
</dbReference>
<dbReference type="OrthoDB" id="265717at2759"/>
<protein>
    <submittedName>
        <fullName evidence="2">SET domain-containing protein</fullName>
    </submittedName>
</protein>
<dbReference type="CDD" id="cd20071">
    <property type="entry name" value="SET_SMYD"/>
    <property type="match status" value="1"/>
</dbReference>
<dbReference type="PROSITE" id="PS50280">
    <property type="entry name" value="SET"/>
    <property type="match status" value="1"/>
</dbReference>
<dbReference type="SMART" id="SM00317">
    <property type="entry name" value="SET"/>
    <property type="match status" value="1"/>
</dbReference>
<dbReference type="AlphaFoldDB" id="A0A6A6U7E5"/>
<feature type="domain" description="SET" evidence="1">
    <location>
        <begin position="16"/>
        <end position="160"/>
    </location>
</feature>
<dbReference type="Proteomes" id="UP000799302">
    <property type="component" value="Unassembled WGS sequence"/>
</dbReference>
<sequence>MDQNHPYKKLRIPKDAPFELRPSPGKGWGVFAIRPIQRGELILKEKPLFVVSRGHGMRFDYEIEKEMSAAFKKLSAFDKQQYFCLRKNGSTEKFKRIVDAFVENDFSIGSGTDSGLFLLQSRFNHSCIPNTKIPTQTDGTVARYATKDISRGEELTFCYDPSFKFKNRQDRHEYLEHSCNCIACDISTPYQKLSDMRRTFMRGLQYLTNGVDLDCRKHGPQEDLTTPLFLDLSYKRKAENFRVRLSTRLIAGLLTIAMLEEEGLLDDLMLQRMQPALKVAGWFKTKSNVAIVKRVMKQSTWAGKFNESLWLWNRDDSADEEVMVGMKAYQAYSALNMRV</sequence>
<dbReference type="InterPro" id="IPR046341">
    <property type="entry name" value="SET_dom_sf"/>
</dbReference>
<dbReference type="PANTHER" id="PTHR47332">
    <property type="entry name" value="SET DOMAIN-CONTAINING PROTEIN 5"/>
    <property type="match status" value="1"/>
</dbReference>
<name>A0A6A6U7E5_9PEZI</name>
<dbReference type="InterPro" id="IPR053185">
    <property type="entry name" value="SET_domain_protein"/>
</dbReference>
<organism evidence="2 3">
    <name type="scientific">Microthyrium microscopicum</name>
    <dbReference type="NCBI Taxonomy" id="703497"/>
    <lineage>
        <taxon>Eukaryota</taxon>
        <taxon>Fungi</taxon>
        <taxon>Dikarya</taxon>
        <taxon>Ascomycota</taxon>
        <taxon>Pezizomycotina</taxon>
        <taxon>Dothideomycetes</taxon>
        <taxon>Dothideomycetes incertae sedis</taxon>
        <taxon>Microthyriales</taxon>
        <taxon>Microthyriaceae</taxon>
        <taxon>Microthyrium</taxon>
    </lineage>
</organism>
<dbReference type="Pfam" id="PF00856">
    <property type="entry name" value="SET"/>
    <property type="match status" value="1"/>
</dbReference>